<evidence type="ECO:0000256" key="5">
    <source>
        <dbReference type="SAM" id="MobiDB-lite"/>
    </source>
</evidence>
<keyword evidence="8" id="KW-1185">Reference proteome</keyword>
<evidence type="ECO:0000259" key="6">
    <source>
        <dbReference type="Pfam" id="PF00535"/>
    </source>
</evidence>
<dbReference type="PANTHER" id="PTHR43179:SF12">
    <property type="entry name" value="GALACTOFURANOSYLTRANSFERASE GLFT2"/>
    <property type="match status" value="1"/>
</dbReference>
<dbReference type="RefSeq" id="WP_205260831.1">
    <property type="nucleotide sequence ID" value="NZ_JAERWK010000014.1"/>
</dbReference>
<dbReference type="PANTHER" id="PTHR43179">
    <property type="entry name" value="RHAMNOSYLTRANSFERASE WBBL"/>
    <property type="match status" value="1"/>
</dbReference>
<dbReference type="InterPro" id="IPR001173">
    <property type="entry name" value="Glyco_trans_2-like"/>
</dbReference>
<feature type="region of interest" description="Disordered" evidence="5">
    <location>
        <begin position="426"/>
        <end position="455"/>
    </location>
</feature>
<feature type="domain" description="Glycosyltransferase 2-like" evidence="6">
    <location>
        <begin position="109"/>
        <end position="251"/>
    </location>
</feature>
<evidence type="ECO:0000313" key="7">
    <source>
        <dbReference type="EMBL" id="MBM9467868.1"/>
    </source>
</evidence>
<comment type="similarity">
    <text evidence="2">Belongs to the glycosyltransferase 2 family.</text>
</comment>
<evidence type="ECO:0000313" key="8">
    <source>
        <dbReference type="Proteomes" id="UP000663792"/>
    </source>
</evidence>
<comment type="pathway">
    <text evidence="1">Cell wall biogenesis; cell wall polysaccharide biosynthesis.</text>
</comment>
<evidence type="ECO:0000256" key="2">
    <source>
        <dbReference type="ARBA" id="ARBA00006739"/>
    </source>
</evidence>
<dbReference type="InterPro" id="IPR029044">
    <property type="entry name" value="Nucleotide-diphossugar_trans"/>
</dbReference>
<protein>
    <submittedName>
        <fullName evidence="7">Glycosyltransferase</fullName>
    </submittedName>
</protein>
<reference evidence="7" key="1">
    <citation type="submission" date="2021-01" db="EMBL/GenBank/DDBJ databases">
        <title>YIM 132084 draft genome.</title>
        <authorList>
            <person name="An D."/>
        </authorList>
    </citation>
    <scope>NUCLEOTIDE SEQUENCE</scope>
    <source>
        <strain evidence="7">YIM 132084</strain>
    </source>
</reference>
<feature type="compositionally biased region" description="Basic and acidic residues" evidence="5">
    <location>
        <begin position="445"/>
        <end position="455"/>
    </location>
</feature>
<dbReference type="AlphaFoldDB" id="A0A938YHE2"/>
<dbReference type="Pfam" id="PF00535">
    <property type="entry name" value="Glycos_transf_2"/>
    <property type="match status" value="1"/>
</dbReference>
<dbReference type="SUPFAM" id="SSF53448">
    <property type="entry name" value="Nucleotide-diphospho-sugar transferases"/>
    <property type="match status" value="1"/>
</dbReference>
<gene>
    <name evidence="7" type="ORF">JL106_11295</name>
</gene>
<accession>A0A938YHE2</accession>
<keyword evidence="3" id="KW-0328">Glycosyltransferase</keyword>
<dbReference type="EMBL" id="JAERWK010000014">
    <property type="protein sequence ID" value="MBM9467868.1"/>
    <property type="molecule type" value="Genomic_DNA"/>
</dbReference>
<evidence type="ECO:0000256" key="1">
    <source>
        <dbReference type="ARBA" id="ARBA00004776"/>
    </source>
</evidence>
<evidence type="ECO:0000256" key="3">
    <source>
        <dbReference type="ARBA" id="ARBA00022676"/>
    </source>
</evidence>
<name>A0A938YHE2_9ACTN</name>
<comment type="caution">
    <text evidence="7">The sequence shown here is derived from an EMBL/GenBank/DDBJ whole genome shotgun (WGS) entry which is preliminary data.</text>
</comment>
<organism evidence="7 8">
    <name type="scientific">Nakamurella leprariae</name>
    <dbReference type="NCBI Taxonomy" id="2803911"/>
    <lineage>
        <taxon>Bacteria</taxon>
        <taxon>Bacillati</taxon>
        <taxon>Actinomycetota</taxon>
        <taxon>Actinomycetes</taxon>
        <taxon>Nakamurellales</taxon>
        <taxon>Nakamurellaceae</taxon>
        <taxon>Nakamurella</taxon>
    </lineage>
</organism>
<evidence type="ECO:0000256" key="4">
    <source>
        <dbReference type="ARBA" id="ARBA00022679"/>
    </source>
</evidence>
<dbReference type="Proteomes" id="UP000663792">
    <property type="component" value="Unassembled WGS sequence"/>
</dbReference>
<sequence>MTGSTGHEQHSGAPAAGVVGVWCTELELSDSDRTDAAELRVPAGSTAGEVRVLLRAHGRPVAFVQLPLTDGAATVGAVHAAMDPATAQLAERELAAGPSPAVPADERISVVVCTRNRPDELVGCLDGLAALRDPDVEIVIVDNAPSDDRTEQVVRRYAARDPRFRYVREPRPGLSCARNRGLLEATGELLAYTDDDVRVDPDWLTGLRRGFARRADVGCVTGLVATASLDTAAEHYFDARVSWGDSCTAKVWDLHTTGESPLYPYSPGIFGTGANMAFRTALLRRLGGFDEALGAGTRTKGGEDLDIFVQVLLAGSSLAYEPSAVTWHRHRADLDALRSQMYGYGTGLGAYLTKLLLGRRTRGDVLRRIPGGLAKLSKVSRTTSDAVSPAASVSVPTRSLIIREFRGIVAGPVLYLLARRAVPAGGTPIGPGSDGQSSPRTRPGVRKDRTSSRAD</sequence>
<keyword evidence="4" id="KW-0808">Transferase</keyword>
<proteinExistence type="inferred from homology"/>
<dbReference type="GO" id="GO:0016757">
    <property type="term" value="F:glycosyltransferase activity"/>
    <property type="evidence" value="ECO:0007669"/>
    <property type="project" value="UniProtKB-KW"/>
</dbReference>
<dbReference type="Gene3D" id="3.90.550.10">
    <property type="entry name" value="Spore Coat Polysaccharide Biosynthesis Protein SpsA, Chain A"/>
    <property type="match status" value="1"/>
</dbReference>